<gene>
    <name evidence="2" type="ORF">Cvel_15599</name>
</gene>
<feature type="region of interest" description="Disordered" evidence="1">
    <location>
        <begin position="67"/>
        <end position="88"/>
    </location>
</feature>
<feature type="compositionally biased region" description="Basic and acidic residues" evidence="1">
    <location>
        <begin position="67"/>
        <end position="80"/>
    </location>
</feature>
<protein>
    <submittedName>
        <fullName evidence="2">Uncharacterized protein</fullName>
    </submittedName>
</protein>
<name>A0A0G4F7R1_9ALVE</name>
<proteinExistence type="predicted"/>
<evidence type="ECO:0000256" key="1">
    <source>
        <dbReference type="SAM" id="MobiDB-lite"/>
    </source>
</evidence>
<accession>A0A0G4F7R1</accession>
<dbReference type="VEuPathDB" id="CryptoDB:Cvel_15599"/>
<dbReference type="AlphaFoldDB" id="A0A0G4F7R1"/>
<feature type="region of interest" description="Disordered" evidence="1">
    <location>
        <begin position="276"/>
        <end position="319"/>
    </location>
</feature>
<organism evidence="2">
    <name type="scientific">Chromera velia CCMP2878</name>
    <dbReference type="NCBI Taxonomy" id="1169474"/>
    <lineage>
        <taxon>Eukaryota</taxon>
        <taxon>Sar</taxon>
        <taxon>Alveolata</taxon>
        <taxon>Colpodellida</taxon>
        <taxon>Chromeraceae</taxon>
        <taxon>Chromera</taxon>
    </lineage>
</organism>
<dbReference type="EMBL" id="CDMZ01000177">
    <property type="protein sequence ID" value="CEM08565.1"/>
    <property type="molecule type" value="Genomic_DNA"/>
</dbReference>
<evidence type="ECO:0000313" key="2">
    <source>
        <dbReference type="EMBL" id="CEM08565.1"/>
    </source>
</evidence>
<sequence length="319" mass="36299">MTVIRLLLEKSRSPTRILILAYKNFALDDLLCKLIRAPFIEGRTARLGRRSPDFPDVEKRNLNEIKRREREAAERHRRDGTYGQTRSQISFNTDEMQKAARQLQEAHSFHPDFLIAVCEFPLLRDLLQAVMQKLPSMPPDLDRALSVLTQLAADYGYFDDSDADVLLDDSLPRKDPTAVAAAHQQDFQSSVPYTERSSAGKERNIQWAGTFGDLVFSRETCERHREDTRDDFQCLVYHLRKAVEFWLPGLNEFDQVASRAAASKHQCKFDSLSFDEKDQNCSGGPHGSSFLEEIEGGRRGRGSRPWGESSNGCSTRGKK</sequence>
<reference evidence="2" key="1">
    <citation type="submission" date="2014-11" db="EMBL/GenBank/DDBJ databases">
        <authorList>
            <person name="Otto D Thomas"/>
            <person name="Naeem Raeece"/>
        </authorList>
    </citation>
    <scope>NUCLEOTIDE SEQUENCE</scope>
</reference>